<evidence type="ECO:0000259" key="5">
    <source>
        <dbReference type="Pfam" id="PF04542"/>
    </source>
</evidence>
<dbReference type="GO" id="GO:0003677">
    <property type="term" value="F:DNA binding"/>
    <property type="evidence" value="ECO:0007669"/>
    <property type="project" value="InterPro"/>
</dbReference>
<dbReference type="InterPro" id="IPR013249">
    <property type="entry name" value="RNA_pol_sigma70_r4_t2"/>
</dbReference>
<dbReference type="InterPro" id="IPR013325">
    <property type="entry name" value="RNA_pol_sigma_r2"/>
</dbReference>
<dbReference type="InterPro" id="IPR036388">
    <property type="entry name" value="WH-like_DNA-bd_sf"/>
</dbReference>
<dbReference type="Proteomes" id="UP000245880">
    <property type="component" value="Unassembled WGS sequence"/>
</dbReference>
<dbReference type="Gene3D" id="1.10.1740.10">
    <property type="match status" value="1"/>
</dbReference>
<protein>
    <submittedName>
        <fullName evidence="7">RNA polymerase sigma-70 factor (ECF subfamily)</fullName>
    </submittedName>
</protein>
<evidence type="ECO:0000313" key="8">
    <source>
        <dbReference type="Proteomes" id="UP000245880"/>
    </source>
</evidence>
<dbReference type="PANTHER" id="PTHR43133:SF46">
    <property type="entry name" value="RNA POLYMERASE SIGMA-70 FACTOR ECF SUBFAMILY"/>
    <property type="match status" value="1"/>
</dbReference>
<dbReference type="InterPro" id="IPR007627">
    <property type="entry name" value="RNA_pol_sigma70_r2"/>
</dbReference>
<dbReference type="GO" id="GO:0016987">
    <property type="term" value="F:sigma factor activity"/>
    <property type="evidence" value="ECO:0007669"/>
    <property type="project" value="UniProtKB-KW"/>
</dbReference>
<evidence type="ECO:0000259" key="6">
    <source>
        <dbReference type="Pfam" id="PF08281"/>
    </source>
</evidence>
<feature type="domain" description="RNA polymerase sigma factor 70 region 4 type 2" evidence="6">
    <location>
        <begin position="126"/>
        <end position="175"/>
    </location>
</feature>
<dbReference type="NCBIfam" id="TIGR02937">
    <property type="entry name" value="sigma70-ECF"/>
    <property type="match status" value="1"/>
</dbReference>
<dbReference type="Pfam" id="PF04542">
    <property type="entry name" value="Sigma70_r2"/>
    <property type="match status" value="1"/>
</dbReference>
<organism evidence="7 8">
    <name type="scientific">Dyadobacter jejuensis</name>
    <dbReference type="NCBI Taxonomy" id="1082580"/>
    <lineage>
        <taxon>Bacteria</taxon>
        <taxon>Pseudomonadati</taxon>
        <taxon>Bacteroidota</taxon>
        <taxon>Cytophagia</taxon>
        <taxon>Cytophagales</taxon>
        <taxon>Spirosomataceae</taxon>
        <taxon>Dyadobacter</taxon>
    </lineage>
</organism>
<dbReference type="InterPro" id="IPR013324">
    <property type="entry name" value="RNA_pol_sigma_r3/r4-like"/>
</dbReference>
<feature type="domain" description="RNA polymerase sigma-70 region 2" evidence="5">
    <location>
        <begin position="26"/>
        <end position="94"/>
    </location>
</feature>
<dbReference type="InterPro" id="IPR014284">
    <property type="entry name" value="RNA_pol_sigma-70_dom"/>
</dbReference>
<dbReference type="EMBL" id="QGDT01000016">
    <property type="protein sequence ID" value="PWJ54745.1"/>
    <property type="molecule type" value="Genomic_DNA"/>
</dbReference>
<dbReference type="Gene3D" id="1.10.10.10">
    <property type="entry name" value="Winged helix-like DNA-binding domain superfamily/Winged helix DNA-binding domain"/>
    <property type="match status" value="1"/>
</dbReference>
<evidence type="ECO:0000256" key="4">
    <source>
        <dbReference type="ARBA" id="ARBA00023163"/>
    </source>
</evidence>
<evidence type="ECO:0000313" key="7">
    <source>
        <dbReference type="EMBL" id="PWJ54745.1"/>
    </source>
</evidence>
<keyword evidence="4" id="KW-0804">Transcription</keyword>
<keyword evidence="8" id="KW-1185">Reference proteome</keyword>
<dbReference type="PANTHER" id="PTHR43133">
    <property type="entry name" value="RNA POLYMERASE ECF-TYPE SIGMA FACTO"/>
    <property type="match status" value="1"/>
</dbReference>
<dbReference type="OrthoDB" id="1524280at2"/>
<keyword evidence="3" id="KW-0731">Sigma factor</keyword>
<dbReference type="InterPro" id="IPR039425">
    <property type="entry name" value="RNA_pol_sigma-70-like"/>
</dbReference>
<evidence type="ECO:0000256" key="1">
    <source>
        <dbReference type="ARBA" id="ARBA00010641"/>
    </source>
</evidence>
<sequence length="186" mass="21704">MKKAIFSDREILSQIAKDDKSAFKILFDQYYPILIRVLMQYSRDEEQIKDWTQEIFMNLWMARHTSHFQDIENVKAYMIVVARNYAIRVLGKKKQLVTQAYSESAAEEIADPNIQDRVEELELLKAYQDVVAKLPPQTQKAYLLSREKGLTYTKVAEEMGLSVRTVENQISRALAILRQELTLLID</sequence>
<dbReference type="GO" id="GO:0006352">
    <property type="term" value="P:DNA-templated transcription initiation"/>
    <property type="evidence" value="ECO:0007669"/>
    <property type="project" value="InterPro"/>
</dbReference>
<dbReference type="Pfam" id="PF08281">
    <property type="entry name" value="Sigma70_r4_2"/>
    <property type="match status" value="1"/>
</dbReference>
<dbReference type="AlphaFoldDB" id="A0A316AAE1"/>
<accession>A0A316AAE1</accession>
<evidence type="ECO:0000256" key="3">
    <source>
        <dbReference type="ARBA" id="ARBA00023082"/>
    </source>
</evidence>
<dbReference type="SUPFAM" id="SSF88659">
    <property type="entry name" value="Sigma3 and sigma4 domains of RNA polymerase sigma factors"/>
    <property type="match status" value="1"/>
</dbReference>
<dbReference type="SUPFAM" id="SSF88946">
    <property type="entry name" value="Sigma2 domain of RNA polymerase sigma factors"/>
    <property type="match status" value="1"/>
</dbReference>
<comment type="similarity">
    <text evidence="1">Belongs to the sigma-70 factor family. ECF subfamily.</text>
</comment>
<evidence type="ECO:0000256" key="2">
    <source>
        <dbReference type="ARBA" id="ARBA00023015"/>
    </source>
</evidence>
<gene>
    <name evidence="7" type="ORF">CLV98_11631</name>
</gene>
<keyword evidence="2" id="KW-0805">Transcription regulation</keyword>
<proteinExistence type="inferred from homology"/>
<dbReference type="RefSeq" id="WP_109677559.1">
    <property type="nucleotide sequence ID" value="NZ_QGDT01000016.1"/>
</dbReference>
<reference evidence="7 8" key="1">
    <citation type="submission" date="2018-03" db="EMBL/GenBank/DDBJ databases">
        <title>Genomic Encyclopedia of Archaeal and Bacterial Type Strains, Phase II (KMG-II): from individual species to whole genera.</title>
        <authorList>
            <person name="Goeker M."/>
        </authorList>
    </citation>
    <scope>NUCLEOTIDE SEQUENCE [LARGE SCALE GENOMIC DNA]</scope>
    <source>
        <strain evidence="7 8">DSM 100346</strain>
    </source>
</reference>
<name>A0A316AAE1_9BACT</name>
<comment type="caution">
    <text evidence="7">The sequence shown here is derived from an EMBL/GenBank/DDBJ whole genome shotgun (WGS) entry which is preliminary data.</text>
</comment>